<dbReference type="SUPFAM" id="SSF52821">
    <property type="entry name" value="Rhodanese/Cell cycle control phosphatase"/>
    <property type="match status" value="1"/>
</dbReference>
<comment type="catalytic activity">
    <reaction evidence="3">
        <text>thiosulfate + [thioredoxin]-dithiol = [thioredoxin]-disulfide + hydrogen sulfide + sulfite + 2 H(+)</text>
        <dbReference type="Rhea" id="RHEA:83859"/>
        <dbReference type="Rhea" id="RHEA-COMP:10698"/>
        <dbReference type="Rhea" id="RHEA-COMP:10700"/>
        <dbReference type="ChEBI" id="CHEBI:15378"/>
        <dbReference type="ChEBI" id="CHEBI:17359"/>
        <dbReference type="ChEBI" id="CHEBI:29919"/>
        <dbReference type="ChEBI" id="CHEBI:29950"/>
        <dbReference type="ChEBI" id="CHEBI:33542"/>
        <dbReference type="ChEBI" id="CHEBI:50058"/>
    </reaction>
</comment>
<keyword evidence="6" id="KW-1185">Reference proteome</keyword>
<dbReference type="SMART" id="SM00450">
    <property type="entry name" value="RHOD"/>
    <property type="match status" value="1"/>
</dbReference>
<dbReference type="Gene3D" id="3.40.250.10">
    <property type="entry name" value="Rhodanese-like domain"/>
    <property type="match status" value="1"/>
</dbReference>
<proteinExistence type="inferred from homology"/>
<dbReference type="Pfam" id="PF00581">
    <property type="entry name" value="Rhodanese"/>
    <property type="match status" value="1"/>
</dbReference>
<dbReference type="RefSeq" id="WP_015485770.1">
    <property type="nucleotide sequence ID" value="NC_020888.1"/>
</dbReference>
<dbReference type="HOGENOM" id="CLU_089574_14_0_6"/>
<dbReference type="PROSITE" id="PS50206">
    <property type="entry name" value="RHODANESE_3"/>
    <property type="match status" value="1"/>
</dbReference>
<dbReference type="HAMAP" id="MF_01009">
    <property type="entry name" value="Thiosulf_sulfurtr"/>
    <property type="match status" value="1"/>
</dbReference>
<dbReference type="InterPro" id="IPR023695">
    <property type="entry name" value="Thiosulf_sulfurTrfase"/>
</dbReference>
<reference evidence="5 6" key="1">
    <citation type="journal article" date="2013" name="Genome Announc.">
        <title>Genome Sequence of Thalassolituus oleivorans MIL-1 (DSM 14913T).</title>
        <authorList>
            <person name="Golyshin P.N."/>
            <person name="Werner J."/>
            <person name="Chernikova T.N."/>
            <person name="Tran H."/>
            <person name="Ferrer M."/>
            <person name="Yakimov M.M."/>
            <person name="Teeling H."/>
            <person name="Golyshina O.V."/>
        </authorList>
    </citation>
    <scope>NUCLEOTIDE SEQUENCE [LARGE SCALE GENOMIC DNA]</scope>
    <source>
        <strain evidence="5 6">MIL-1</strain>
    </source>
</reference>
<dbReference type="STRING" id="187493.CN03_15080"/>
<dbReference type="AlphaFoldDB" id="M5DNM8"/>
<dbReference type="CDD" id="cd01444">
    <property type="entry name" value="GlpE_ST"/>
    <property type="match status" value="1"/>
</dbReference>
<organism evidence="5 6">
    <name type="scientific">Thalassolituus oleivorans MIL-1</name>
    <dbReference type="NCBI Taxonomy" id="1298593"/>
    <lineage>
        <taxon>Bacteria</taxon>
        <taxon>Pseudomonadati</taxon>
        <taxon>Pseudomonadota</taxon>
        <taxon>Gammaproteobacteria</taxon>
        <taxon>Oceanospirillales</taxon>
        <taxon>Oceanospirillaceae</taxon>
        <taxon>Thalassolituus</taxon>
    </lineage>
</organism>
<keyword evidence="1 3" id="KW-0963">Cytoplasm</keyword>
<dbReference type="Proteomes" id="UP000011866">
    <property type="component" value="Chromosome"/>
</dbReference>
<protein>
    <recommendedName>
        <fullName evidence="3">Thiosulfate sulfurtransferase GlpE</fullName>
        <ecNumber evidence="3">2.8.1.1</ecNumber>
    </recommendedName>
</protein>
<comment type="catalytic activity">
    <reaction evidence="3">
        <text>thiosulfate + hydrogen cyanide = thiocyanate + sulfite + 2 H(+)</text>
        <dbReference type="Rhea" id="RHEA:16881"/>
        <dbReference type="ChEBI" id="CHEBI:15378"/>
        <dbReference type="ChEBI" id="CHEBI:17359"/>
        <dbReference type="ChEBI" id="CHEBI:18022"/>
        <dbReference type="ChEBI" id="CHEBI:18407"/>
        <dbReference type="ChEBI" id="CHEBI:33542"/>
        <dbReference type="EC" id="2.8.1.1"/>
    </reaction>
</comment>
<dbReference type="PANTHER" id="PTHR43031">
    <property type="entry name" value="FAD-DEPENDENT OXIDOREDUCTASE"/>
    <property type="match status" value="1"/>
</dbReference>
<dbReference type="GO" id="GO:0004792">
    <property type="term" value="F:thiosulfate-cyanide sulfurtransferase activity"/>
    <property type="evidence" value="ECO:0007669"/>
    <property type="project" value="UniProtKB-UniRule"/>
</dbReference>
<dbReference type="InterPro" id="IPR001763">
    <property type="entry name" value="Rhodanese-like_dom"/>
</dbReference>
<evidence type="ECO:0000256" key="2">
    <source>
        <dbReference type="ARBA" id="ARBA00022679"/>
    </source>
</evidence>
<feature type="domain" description="Rhodanese" evidence="4">
    <location>
        <begin position="17"/>
        <end position="105"/>
    </location>
</feature>
<comment type="subcellular location">
    <subcellularLocation>
        <location evidence="3">Cytoplasm</location>
    </subcellularLocation>
</comment>
<evidence type="ECO:0000313" key="6">
    <source>
        <dbReference type="Proteomes" id="UP000011866"/>
    </source>
</evidence>
<dbReference type="PATRIC" id="fig|1298593.3.peg.567"/>
<comment type="function">
    <text evidence="3">Transferase that catalyzes the transfer of sulfur from thiosulfate to thiophilic acceptors such as cyanide or dithiols. May function in a CysM-independent thiosulfate assimilation pathway by catalyzing the conversion of thiosulfate to sulfite, which can then be used for L-cysteine biosynthesis.</text>
</comment>
<dbReference type="KEGG" id="tol:TOL_0595"/>
<dbReference type="NCBIfam" id="NF001195">
    <property type="entry name" value="PRK00162.1"/>
    <property type="match status" value="1"/>
</dbReference>
<dbReference type="GO" id="GO:0005737">
    <property type="term" value="C:cytoplasm"/>
    <property type="evidence" value="ECO:0007669"/>
    <property type="project" value="UniProtKB-SubCell"/>
</dbReference>
<dbReference type="InterPro" id="IPR050229">
    <property type="entry name" value="GlpE_sulfurtransferase"/>
</dbReference>
<keyword evidence="2 3" id="KW-0808">Transferase</keyword>
<dbReference type="eggNOG" id="COG0607">
    <property type="taxonomic scope" value="Bacteria"/>
</dbReference>
<dbReference type="InterPro" id="IPR036873">
    <property type="entry name" value="Rhodanese-like_dom_sf"/>
</dbReference>
<feature type="active site" description="Cysteine persulfide intermediate" evidence="3">
    <location>
        <position position="65"/>
    </location>
</feature>
<sequence>MSGFKRISPADAKVILEQGNAKVADIRDVMSFQAGHIRDAIRVDNDNLPEFMAAASKELPLLVCCYHGNSSQGAAQFFSEQGFSDVYSIDGGYEMWKMVAPDWCNR</sequence>
<dbReference type="EMBL" id="HF680312">
    <property type="protein sequence ID" value="CCU71033.1"/>
    <property type="molecule type" value="Genomic_DNA"/>
</dbReference>
<name>M5DNM8_9GAMM</name>
<evidence type="ECO:0000256" key="1">
    <source>
        <dbReference type="ARBA" id="ARBA00022490"/>
    </source>
</evidence>
<dbReference type="GO" id="GO:0103041">
    <property type="term" value="F:thiosulfate-thioredoxin sulfurtransferase activity"/>
    <property type="evidence" value="ECO:0007669"/>
    <property type="project" value="RHEA"/>
</dbReference>
<gene>
    <name evidence="3" type="primary">glpE</name>
    <name evidence="5" type="ORF">TOL_0595</name>
</gene>
<evidence type="ECO:0000313" key="5">
    <source>
        <dbReference type="EMBL" id="CCU71033.1"/>
    </source>
</evidence>
<accession>M5DNM8</accession>
<evidence type="ECO:0000256" key="3">
    <source>
        <dbReference type="HAMAP-Rule" id="MF_01009"/>
    </source>
</evidence>
<evidence type="ECO:0000259" key="4">
    <source>
        <dbReference type="PROSITE" id="PS50206"/>
    </source>
</evidence>
<comment type="similarity">
    <text evidence="3">Belongs to the GlpE family.</text>
</comment>
<dbReference type="EC" id="2.8.1.1" evidence="3"/>
<dbReference type="PANTHER" id="PTHR43031:SF6">
    <property type="entry name" value="THIOSULFATE SULFURTRANSFERASE GLPE"/>
    <property type="match status" value="1"/>
</dbReference>
<dbReference type="GeneID" id="79175570"/>